<sequence>SASLLAMGLRISDTIRQDHQQIIACYHRLIDSTDHDEQTRFQNLFTWELARHSIGEELVVYPAFEKHIENGVSLADKDRGEHQGIKEQLKKFQNMHPSNPQFIPTIKTLMEHLSQHIKEEETIDLVKLEGVISAEESQSLSKSFDRTKIFVPSRSHPIAPNKPPFETAVSLMMAPIDQLADLFRKWPHRDQVAK</sequence>
<dbReference type="PANTHER" id="PTHR35585:SF3">
    <property type="entry name" value="HEMERYTHRIN-LIKE DOMAIN-CONTAINING PROTEIN"/>
    <property type="match status" value="1"/>
</dbReference>
<reference evidence="2" key="1">
    <citation type="submission" date="2021-12" db="EMBL/GenBank/DDBJ databases">
        <title>Convergent genome expansion in fungi linked to evolution of root-endophyte symbiosis.</title>
        <authorList>
            <consortium name="DOE Joint Genome Institute"/>
            <person name="Ke Y.-H."/>
            <person name="Bonito G."/>
            <person name="Liao H.-L."/>
            <person name="Looney B."/>
            <person name="Rojas-Flechas A."/>
            <person name="Nash J."/>
            <person name="Hameed K."/>
            <person name="Schadt C."/>
            <person name="Martin F."/>
            <person name="Crous P.W."/>
            <person name="Miettinen O."/>
            <person name="Magnuson J.K."/>
            <person name="Labbe J."/>
            <person name="Jacobson D."/>
            <person name="Doktycz M.J."/>
            <person name="Veneault-Fourrey C."/>
            <person name="Kuo A."/>
            <person name="Mondo S."/>
            <person name="Calhoun S."/>
            <person name="Riley R."/>
            <person name="Ohm R."/>
            <person name="LaButti K."/>
            <person name="Andreopoulos B."/>
            <person name="Pangilinan J."/>
            <person name="Nolan M."/>
            <person name="Tritt A."/>
            <person name="Clum A."/>
            <person name="Lipzen A."/>
            <person name="Daum C."/>
            <person name="Barry K."/>
            <person name="Grigoriev I.V."/>
            <person name="Vilgalys R."/>
        </authorList>
    </citation>
    <scope>NUCLEOTIDE SEQUENCE</scope>
    <source>
        <strain evidence="2">PMI_201</strain>
    </source>
</reference>
<evidence type="ECO:0000259" key="1">
    <source>
        <dbReference type="Pfam" id="PF01814"/>
    </source>
</evidence>
<dbReference type="Proteomes" id="UP001201262">
    <property type="component" value="Unassembled WGS sequence"/>
</dbReference>
<dbReference type="PANTHER" id="PTHR35585">
    <property type="entry name" value="HHE DOMAIN PROTEIN (AFU_ORTHOLOGUE AFUA_4G00730)"/>
    <property type="match status" value="1"/>
</dbReference>
<dbReference type="GeneID" id="70242281"/>
<keyword evidence="3" id="KW-1185">Reference proteome</keyword>
<accession>A0AAD4PSF9</accession>
<proteinExistence type="predicted"/>
<dbReference type="EMBL" id="JAJTJA010000012">
    <property type="protein sequence ID" value="KAH8691206.1"/>
    <property type="molecule type" value="Genomic_DNA"/>
</dbReference>
<gene>
    <name evidence="2" type="ORF">BGW36DRAFT_304672</name>
</gene>
<dbReference type="Pfam" id="PF01814">
    <property type="entry name" value="Hemerythrin"/>
    <property type="match status" value="1"/>
</dbReference>
<dbReference type="RefSeq" id="XP_046067298.1">
    <property type="nucleotide sequence ID" value="XM_046211994.1"/>
</dbReference>
<protein>
    <submittedName>
        <fullName evidence="2">HHE domain protein</fullName>
    </submittedName>
</protein>
<comment type="caution">
    <text evidence="2">The sequence shown here is derived from an EMBL/GenBank/DDBJ whole genome shotgun (WGS) entry which is preliminary data.</text>
</comment>
<evidence type="ECO:0000313" key="3">
    <source>
        <dbReference type="Proteomes" id="UP001201262"/>
    </source>
</evidence>
<name>A0AAD4PSF9_9EURO</name>
<dbReference type="InterPro" id="IPR012312">
    <property type="entry name" value="Hemerythrin-like"/>
</dbReference>
<feature type="non-terminal residue" evidence="2">
    <location>
        <position position="194"/>
    </location>
</feature>
<dbReference type="Gene3D" id="1.20.120.520">
    <property type="entry name" value="nmb1532 protein domain like"/>
    <property type="match status" value="1"/>
</dbReference>
<feature type="domain" description="Hemerythrin-like" evidence="1">
    <location>
        <begin position="11"/>
        <end position="123"/>
    </location>
</feature>
<organism evidence="2 3">
    <name type="scientific">Talaromyces proteolyticus</name>
    <dbReference type="NCBI Taxonomy" id="1131652"/>
    <lineage>
        <taxon>Eukaryota</taxon>
        <taxon>Fungi</taxon>
        <taxon>Dikarya</taxon>
        <taxon>Ascomycota</taxon>
        <taxon>Pezizomycotina</taxon>
        <taxon>Eurotiomycetes</taxon>
        <taxon>Eurotiomycetidae</taxon>
        <taxon>Eurotiales</taxon>
        <taxon>Trichocomaceae</taxon>
        <taxon>Talaromyces</taxon>
        <taxon>Talaromyces sect. Bacilispori</taxon>
    </lineage>
</organism>
<dbReference type="AlphaFoldDB" id="A0AAD4PSF9"/>
<evidence type="ECO:0000313" key="2">
    <source>
        <dbReference type="EMBL" id="KAH8691206.1"/>
    </source>
</evidence>